<accession>A0A316VGU3</accession>
<dbReference type="InParanoid" id="A0A316VGU3"/>
<dbReference type="RefSeq" id="XP_025355523.1">
    <property type="nucleotide sequence ID" value="XM_025496968.1"/>
</dbReference>
<feature type="transmembrane region" description="Helical" evidence="11">
    <location>
        <begin position="334"/>
        <end position="351"/>
    </location>
</feature>
<feature type="transmembrane region" description="Helical" evidence="11">
    <location>
        <begin position="450"/>
        <end position="478"/>
    </location>
</feature>
<evidence type="ECO:0000313" key="13">
    <source>
        <dbReference type="Proteomes" id="UP000245771"/>
    </source>
</evidence>
<evidence type="ECO:0000256" key="4">
    <source>
        <dbReference type="ARBA" id="ARBA00022676"/>
    </source>
</evidence>
<evidence type="ECO:0000256" key="3">
    <source>
        <dbReference type="ARBA" id="ARBA00008715"/>
    </source>
</evidence>
<protein>
    <recommendedName>
        <fullName evidence="11">Alpha-1,3-glucosyltransferase</fullName>
        <ecNumber evidence="11">2.4.1.-</ecNumber>
    </recommendedName>
</protein>
<evidence type="ECO:0000256" key="11">
    <source>
        <dbReference type="RuleBase" id="RU363110"/>
    </source>
</evidence>
<keyword evidence="7 11" id="KW-0256">Endoplasmic reticulum</keyword>
<name>A0A316VGU3_9BASI</name>
<evidence type="ECO:0000256" key="10">
    <source>
        <dbReference type="ARBA" id="ARBA00047346"/>
    </source>
</evidence>
<feature type="transmembrane region" description="Helical" evidence="11">
    <location>
        <begin position="302"/>
        <end position="322"/>
    </location>
</feature>
<dbReference type="PANTHER" id="PTHR12413">
    <property type="entry name" value="DOLICHYL GLYCOSYLTRANSFERASE"/>
    <property type="match status" value="1"/>
</dbReference>
<gene>
    <name evidence="12" type="ORF">FA14DRAFT_133279</name>
</gene>
<feature type="transmembrane region" description="Helical" evidence="11">
    <location>
        <begin position="112"/>
        <end position="129"/>
    </location>
</feature>
<dbReference type="Pfam" id="PF03155">
    <property type="entry name" value="Alg6_Alg8"/>
    <property type="match status" value="1"/>
</dbReference>
<evidence type="ECO:0000256" key="8">
    <source>
        <dbReference type="ARBA" id="ARBA00022989"/>
    </source>
</evidence>
<dbReference type="GO" id="GO:0005789">
    <property type="term" value="C:endoplasmic reticulum membrane"/>
    <property type="evidence" value="ECO:0007669"/>
    <property type="project" value="UniProtKB-SubCell"/>
</dbReference>
<dbReference type="GeneID" id="37018749"/>
<evidence type="ECO:0000256" key="5">
    <source>
        <dbReference type="ARBA" id="ARBA00022679"/>
    </source>
</evidence>
<evidence type="ECO:0000256" key="7">
    <source>
        <dbReference type="ARBA" id="ARBA00022824"/>
    </source>
</evidence>
<comment type="subcellular location">
    <subcellularLocation>
        <location evidence="1 11">Endoplasmic reticulum membrane</location>
        <topology evidence="1 11">Multi-pass membrane protein</topology>
    </subcellularLocation>
</comment>
<dbReference type="PANTHER" id="PTHR12413:SF2">
    <property type="entry name" value="DOLICHYL PYROPHOSPHATE GLC1MAN9GLCNAC2 ALPHA-1,3-GLUCOSYLTRANSFERASE-RELATED"/>
    <property type="match status" value="1"/>
</dbReference>
<comment type="similarity">
    <text evidence="3 11">Belongs to the ALG6/ALG8 glucosyltransferase family.</text>
</comment>
<dbReference type="EMBL" id="KZ819603">
    <property type="protein sequence ID" value="PWN35221.1"/>
    <property type="molecule type" value="Genomic_DNA"/>
</dbReference>
<evidence type="ECO:0000256" key="2">
    <source>
        <dbReference type="ARBA" id="ARBA00004922"/>
    </source>
</evidence>
<keyword evidence="9 11" id="KW-0472">Membrane</keyword>
<dbReference type="OrthoDB" id="1689333at2759"/>
<comment type="catalytic activity">
    <reaction evidence="10">
        <text>an alpha-D-Glc-(1-&gt;3)-alpha-D-Man-(1-&gt;2)-alpha-D-Man-(1-&gt;2)-alpha-D-Man-(1-&gt;3)-[alpha-D-Man-(1-&gt;2)-alpha-D-Man-(1-&gt;3)-[alpha-D-Man-(1-&gt;2)-alpha-D-Man-(1-&gt;6)]-alpha-D-Man-(1-&gt;6)]-beta-D-Man-(1-&gt;4)-beta-D-GlcNAc-(1-&gt;4)-alpha-D-GlcNAc-diphospho-di-trans,poly-cis-dolichol + a di-trans,poly-cis-dolichyl beta-D-glucosyl phosphate = an alpha-D-Glc-(1-&gt;3)-alpha-D-Glc-(1-&gt;3)-alpha-D-Man-(1-&gt;2)-alpha-D-Man-(1-&gt;2)-alpha-D-Man-(1-&gt;3)-[alpha-D-Man-(1-&gt;2)-alpha-D-Man-(1-&gt;3)-[alpha-D-Man-(1-&gt;2)-alpha-D-Man-(1-&gt;6)]-alpha-D-Man-(1-&gt;6)]-beta-D-Man-(1-&gt;4)-beta-D-GlcNAc-(1-&gt;4)-alpha-D-GlcNAc-diphospho-di-trans,poly-cis-dolichol + a di-trans,poly-cis-dolichyl phosphate + H(+)</text>
        <dbReference type="Rhea" id="RHEA:31307"/>
        <dbReference type="Rhea" id="RHEA-COMP:19498"/>
        <dbReference type="Rhea" id="RHEA-COMP:19502"/>
        <dbReference type="Rhea" id="RHEA-COMP:19521"/>
        <dbReference type="Rhea" id="RHEA-COMP:19522"/>
        <dbReference type="ChEBI" id="CHEBI:15378"/>
        <dbReference type="ChEBI" id="CHEBI:57525"/>
        <dbReference type="ChEBI" id="CHEBI:57683"/>
        <dbReference type="ChEBI" id="CHEBI:132521"/>
        <dbReference type="ChEBI" id="CHEBI:132522"/>
        <dbReference type="EC" id="2.4.1.265"/>
    </reaction>
    <physiologicalReaction direction="left-to-right" evidence="10">
        <dbReference type="Rhea" id="RHEA:31308"/>
    </physiologicalReaction>
</comment>
<feature type="transmembrane region" description="Helical" evidence="11">
    <location>
        <begin position="77"/>
        <end position="97"/>
    </location>
</feature>
<feature type="transmembrane region" description="Helical" evidence="11">
    <location>
        <begin position="209"/>
        <end position="228"/>
    </location>
</feature>
<comment type="pathway">
    <text evidence="2 11">Protein modification; protein glycosylation.</text>
</comment>
<keyword evidence="13" id="KW-1185">Reference proteome</keyword>
<dbReference type="STRING" id="1280837.A0A316VGU3"/>
<evidence type="ECO:0000256" key="9">
    <source>
        <dbReference type="ARBA" id="ARBA00023136"/>
    </source>
</evidence>
<feature type="transmembrane region" description="Helical" evidence="11">
    <location>
        <begin position="606"/>
        <end position="627"/>
    </location>
</feature>
<feature type="non-terminal residue" evidence="12">
    <location>
        <position position="634"/>
    </location>
</feature>
<dbReference type="Proteomes" id="UP000245771">
    <property type="component" value="Unassembled WGS sequence"/>
</dbReference>
<dbReference type="GO" id="GO:0006487">
    <property type="term" value="P:protein N-linked glycosylation"/>
    <property type="evidence" value="ECO:0007669"/>
    <property type="project" value="TreeGrafter"/>
</dbReference>
<sequence>MGTYHSTDFEVHRNWLAITHSLPVSQWYFDTGSKWTLDYPPFFAYLSWLLSIPAARWDPRIVDLKGGLEYDDWSCKVFMRLSVIVTELTFITALFALSRPSKAPGSNPKHTLPAWAVAALVLHPGLIIIDHVHFQYNGFLYGVLFWSVWAAREGRPLLCAFLFSSLLNFKHIYVYIAPAFFVFLLQSYVIKGQSDKNTISFSGAGERLFTLGTITLLPFAASLTPLLLSGLTSTAPAGPIGILQQMVSRLFPFSRGLNHAYWAANAWALYTFADRALVKLLGLTSEQGNVTRGILGDTYFDVLPQISAGHCFLLTLAFTLLLCTRLWTRPTYGTFVESIALFGLTSFLFGFHVHEKAILIALLPLTLLSACSYTMMRKTLILSVAGVVGLFPLLFEAQELPIKIIWTLLWLIKTPFSSTLGLRFSSSQGYFDHHTPTNIDLLIHFAEDVYIAGFVPLVIFVEFIHPMIFGTGAFGLYFSPTSTFKDILSETSIAQNKVLSFASAAASSAVDAIGQAVGQTASTQGNVEAISSSASSAASLASSAASSIVNAATASMSSASTNQAEQIIAQAASSASSIASQAISKTTNNAIVDAAVQISSIDEPKYAFLPLMMTSIYCAIGVVWIWFSLSARFL</sequence>
<keyword evidence="5 11" id="KW-0808">Transferase</keyword>
<evidence type="ECO:0000313" key="12">
    <source>
        <dbReference type="EMBL" id="PWN35221.1"/>
    </source>
</evidence>
<dbReference type="InterPro" id="IPR004856">
    <property type="entry name" value="Glyco_trans_ALG6/ALG8"/>
</dbReference>
<dbReference type="AlphaFoldDB" id="A0A316VGU3"/>
<keyword evidence="4 11" id="KW-0328">Glycosyltransferase</keyword>
<feature type="transmembrane region" description="Helical" evidence="11">
    <location>
        <begin position="172"/>
        <end position="189"/>
    </location>
</feature>
<dbReference type="GO" id="GO:0042283">
    <property type="term" value="F:dolichyl pyrophosphate Glc1Man9GlcNAc2 alpha-1,3-glucosyltransferase activity"/>
    <property type="evidence" value="ECO:0007669"/>
    <property type="project" value="UniProtKB-EC"/>
</dbReference>
<keyword evidence="6 11" id="KW-0812">Transmembrane</keyword>
<proteinExistence type="inferred from homology"/>
<dbReference type="UniPathway" id="UPA00378"/>
<reference evidence="12 13" key="1">
    <citation type="journal article" date="2018" name="Mol. Biol. Evol.">
        <title>Broad Genomic Sampling Reveals a Smut Pathogenic Ancestry of the Fungal Clade Ustilaginomycotina.</title>
        <authorList>
            <person name="Kijpornyongpan T."/>
            <person name="Mondo S.J."/>
            <person name="Barry K."/>
            <person name="Sandor L."/>
            <person name="Lee J."/>
            <person name="Lipzen A."/>
            <person name="Pangilinan J."/>
            <person name="LaButti K."/>
            <person name="Hainaut M."/>
            <person name="Henrissat B."/>
            <person name="Grigoriev I.V."/>
            <person name="Spatafora J.W."/>
            <person name="Aime M.C."/>
        </authorList>
    </citation>
    <scope>NUCLEOTIDE SEQUENCE [LARGE SCALE GENOMIC DNA]</scope>
    <source>
        <strain evidence="12 13">MCA 3882</strain>
    </source>
</reference>
<organism evidence="12 13">
    <name type="scientific">Meira miltonrushii</name>
    <dbReference type="NCBI Taxonomy" id="1280837"/>
    <lineage>
        <taxon>Eukaryota</taxon>
        <taxon>Fungi</taxon>
        <taxon>Dikarya</taxon>
        <taxon>Basidiomycota</taxon>
        <taxon>Ustilaginomycotina</taxon>
        <taxon>Exobasidiomycetes</taxon>
        <taxon>Exobasidiales</taxon>
        <taxon>Brachybasidiaceae</taxon>
        <taxon>Meira</taxon>
    </lineage>
</organism>
<evidence type="ECO:0000256" key="1">
    <source>
        <dbReference type="ARBA" id="ARBA00004477"/>
    </source>
</evidence>
<keyword evidence="8 11" id="KW-1133">Transmembrane helix</keyword>
<dbReference type="FunCoup" id="A0A316VGU3">
    <property type="interactions" value="375"/>
</dbReference>
<evidence type="ECO:0000256" key="6">
    <source>
        <dbReference type="ARBA" id="ARBA00022692"/>
    </source>
</evidence>
<dbReference type="EC" id="2.4.1.-" evidence="11"/>